<organism evidence="1 2">
    <name type="scientific">Austropuccinia psidii MF-1</name>
    <dbReference type="NCBI Taxonomy" id="1389203"/>
    <lineage>
        <taxon>Eukaryota</taxon>
        <taxon>Fungi</taxon>
        <taxon>Dikarya</taxon>
        <taxon>Basidiomycota</taxon>
        <taxon>Pucciniomycotina</taxon>
        <taxon>Pucciniomycetes</taxon>
        <taxon>Pucciniales</taxon>
        <taxon>Sphaerophragmiaceae</taxon>
        <taxon>Austropuccinia</taxon>
    </lineage>
</organism>
<comment type="caution">
    <text evidence="1">The sequence shown here is derived from an EMBL/GenBank/DDBJ whole genome shotgun (WGS) entry which is preliminary data.</text>
</comment>
<dbReference type="AlphaFoldDB" id="A0A9Q3I1A0"/>
<protein>
    <submittedName>
        <fullName evidence="1">Uncharacterized protein</fullName>
    </submittedName>
</protein>
<dbReference type="Proteomes" id="UP000765509">
    <property type="component" value="Unassembled WGS sequence"/>
</dbReference>
<name>A0A9Q3I1A0_9BASI</name>
<reference evidence="1" key="1">
    <citation type="submission" date="2021-03" db="EMBL/GenBank/DDBJ databases">
        <title>Draft genome sequence of rust myrtle Austropuccinia psidii MF-1, a brazilian biotype.</title>
        <authorList>
            <person name="Quecine M.C."/>
            <person name="Pachon D.M.R."/>
            <person name="Bonatelli M.L."/>
            <person name="Correr F.H."/>
            <person name="Franceschini L.M."/>
            <person name="Leite T.F."/>
            <person name="Margarido G.R.A."/>
            <person name="Almeida C.A."/>
            <person name="Ferrarezi J.A."/>
            <person name="Labate C.A."/>
        </authorList>
    </citation>
    <scope>NUCLEOTIDE SEQUENCE</scope>
    <source>
        <strain evidence="1">MF-1</strain>
    </source>
</reference>
<evidence type="ECO:0000313" key="1">
    <source>
        <dbReference type="EMBL" id="MBW0523632.1"/>
    </source>
</evidence>
<sequence length="228" mass="27275">MESWPLLEENPWTLDTDISWIEEKEVWANYNNPQEASEYPEWFLQTKLEPCPDISTIILPYIEFEDIFEKDNSPSEIFISHPWKELPGFNLTKYEFLDLLTWDGVEGNLGNNYWNEIFNMDENLRKSLFWRTWECQDWFNLQYLKIKTGSISKLSRGYMVENSIWDCHWEETLIPAILSLRGGATKINTEEWKSFCQEYLFKPLKREKLRGGKVIKQELVNKILGQRN</sequence>
<gene>
    <name evidence="1" type="ORF">O181_063347</name>
</gene>
<keyword evidence="2" id="KW-1185">Reference proteome</keyword>
<accession>A0A9Q3I1A0</accession>
<dbReference type="EMBL" id="AVOT02030437">
    <property type="protein sequence ID" value="MBW0523632.1"/>
    <property type="molecule type" value="Genomic_DNA"/>
</dbReference>
<evidence type="ECO:0000313" key="2">
    <source>
        <dbReference type="Proteomes" id="UP000765509"/>
    </source>
</evidence>
<proteinExistence type="predicted"/>